<sequence length="290" mass="32662">MVKHEFEQPISITDICSGLDLQFSGYSRGPAAYNTNSDLIYLSGEERLTIIMDGFGPDTEGVNRKALNLIRNGLNRIKAGDVEKVRKEMGEVLFKSSNTLARRLKGVGGLSVVAVKYVSTPYLRTAVFGWLGKARLYSDDRGIYQPLTIDDTYELAYEDREEARGAMWALDYTKDPEKLEPLSRIRQIWNESPSMPPYRYLGKANLDSVYVNLAPIFPGTKLLLATIGLYRNLTAREIRNILRTESDPAKSLVEFAWERSQNPANKRADRNTDISTIVVEEKTIGTGARR</sequence>
<dbReference type="EMBL" id="MFDZ01000040">
    <property type="protein sequence ID" value="OGE77606.1"/>
    <property type="molecule type" value="Genomic_DNA"/>
</dbReference>
<proteinExistence type="predicted"/>
<name>A0A1F5NIT0_9BACT</name>
<dbReference type="Gene3D" id="3.60.40.10">
    <property type="entry name" value="PPM-type phosphatase domain"/>
    <property type="match status" value="1"/>
</dbReference>
<dbReference type="SUPFAM" id="SSF81606">
    <property type="entry name" value="PP2C-like"/>
    <property type="match status" value="1"/>
</dbReference>
<accession>A0A1F5NIT0</accession>
<comment type="caution">
    <text evidence="1">The sequence shown here is derived from an EMBL/GenBank/DDBJ whole genome shotgun (WGS) entry which is preliminary data.</text>
</comment>
<dbReference type="InterPro" id="IPR036457">
    <property type="entry name" value="PPM-type-like_dom_sf"/>
</dbReference>
<dbReference type="Proteomes" id="UP000176578">
    <property type="component" value="Unassembled WGS sequence"/>
</dbReference>
<gene>
    <name evidence="1" type="ORF">A3J19_04455</name>
</gene>
<evidence type="ECO:0000313" key="1">
    <source>
        <dbReference type="EMBL" id="OGE77606.1"/>
    </source>
</evidence>
<reference evidence="1 2" key="1">
    <citation type="journal article" date="2016" name="Nat. Commun.">
        <title>Thousands of microbial genomes shed light on interconnected biogeochemical processes in an aquifer system.</title>
        <authorList>
            <person name="Anantharaman K."/>
            <person name="Brown C.T."/>
            <person name="Hug L.A."/>
            <person name="Sharon I."/>
            <person name="Castelle C.J."/>
            <person name="Probst A.J."/>
            <person name="Thomas B.C."/>
            <person name="Singh A."/>
            <person name="Wilkins M.J."/>
            <person name="Karaoz U."/>
            <person name="Brodie E.L."/>
            <person name="Williams K.H."/>
            <person name="Hubbard S.S."/>
            <person name="Banfield J.F."/>
        </authorList>
    </citation>
    <scope>NUCLEOTIDE SEQUENCE [LARGE SCALE GENOMIC DNA]</scope>
</reference>
<evidence type="ECO:0008006" key="3">
    <source>
        <dbReference type="Google" id="ProtNLM"/>
    </source>
</evidence>
<organism evidence="1 2">
    <name type="scientific">Candidatus Daviesbacteria bacterium RIFCSPLOWO2_02_FULL_41_8</name>
    <dbReference type="NCBI Taxonomy" id="1797798"/>
    <lineage>
        <taxon>Bacteria</taxon>
        <taxon>Candidatus Daviesiibacteriota</taxon>
    </lineage>
</organism>
<protein>
    <recommendedName>
        <fullName evidence="3">PPM-type phosphatase domain-containing protein</fullName>
    </recommendedName>
</protein>
<dbReference type="AlphaFoldDB" id="A0A1F5NIT0"/>
<evidence type="ECO:0000313" key="2">
    <source>
        <dbReference type="Proteomes" id="UP000176578"/>
    </source>
</evidence>